<evidence type="ECO:0000256" key="6">
    <source>
        <dbReference type="RuleBase" id="RU361124"/>
    </source>
</evidence>
<evidence type="ECO:0000256" key="7">
    <source>
        <dbReference type="SAM" id="MobiDB-lite"/>
    </source>
</evidence>
<gene>
    <name evidence="9" type="ORF">L195_g022053</name>
</gene>
<keyword evidence="4 6" id="KW-0804">Transcription</keyword>
<keyword evidence="3 6" id="KW-0805">Transcription regulation</keyword>
<dbReference type="AlphaFoldDB" id="A0A2K3N6Z9"/>
<sequence>MPAAGMRRSTRVFGVVMKGSDSGRVLRSGRRLFPEQSVDDDKTKGGNEGDDWPKPQSPSKENTRRNADVAMAKTTAAEKAAIPAMGQVGRGGGIDRMYGIAYSRKRRRTGGEKWLKYSRRKRGVKVGESSEPCVFSVVVKPCARKNGRFSSLLVSVLRYMTRFTVTLPEVLAFFLSQPIHVAFASQGVQFLQGSPPANTGICRFFGITDFIPLFSVDFSAVPVYFEYLHSSRQLDFLFRSFFIVHNPITAHSDDEDDEKIDLPEYKDRPQISCDTVEREPSESGTVIPDVIEFSDSLSLPSSVKGPRLAGGRNGQFRSVLNSRFTQKRRSSLRKRKAHSPFTMNLRRCNGLVASDLMGGRKRNIQFSAMTPTKRHRSLANEDIARSLKEASSSLVDSTKSVDSSLCSANILVIETDRCYRQDGAIVTLEMSASREWLLTVKRDGLTRCTFKAEKVMRPWSSSRFTQAIMVSLDNGWKLEFANRNDWIIFKDLYKQCSDRNIPGPVAKSIPVPGVHGVSSYAETESNDFPFQRPATYISVLGDEITRAMARRTANYDMDSEDEEWLSKLNNEFQEHVSEDNFELIIDAFEKVYYCNPDDSFDVKSAASCCQDLGSKEVVEAVYTYWMNKRKQKRSLLIRVFQFVSSQVPTHSFLAVFPSQ</sequence>
<reference evidence="9 10" key="1">
    <citation type="journal article" date="2014" name="Am. J. Bot.">
        <title>Genome assembly and annotation for red clover (Trifolium pratense; Fabaceae).</title>
        <authorList>
            <person name="Istvanek J."/>
            <person name="Jaros M."/>
            <person name="Krenek A."/>
            <person name="Repkova J."/>
        </authorList>
    </citation>
    <scope>NUCLEOTIDE SEQUENCE [LARGE SCALE GENOMIC DNA]</scope>
    <source>
        <strain evidence="10">cv. Tatra</strain>
        <tissue evidence="9">Young leaves</tissue>
    </source>
</reference>
<proteinExistence type="inferred from homology"/>
<dbReference type="InterPro" id="IPR024943">
    <property type="entry name" value="Enhancer_polycomb"/>
</dbReference>
<dbReference type="Pfam" id="PF10513">
    <property type="entry name" value="EPL1"/>
    <property type="match status" value="1"/>
</dbReference>
<feature type="compositionally biased region" description="Basic and acidic residues" evidence="7">
    <location>
        <begin position="39"/>
        <end position="53"/>
    </location>
</feature>
<comment type="similarity">
    <text evidence="2 6">Belongs to the enhancer of polycomb family.</text>
</comment>
<name>A0A2K3N6Z9_TRIPR</name>
<dbReference type="Proteomes" id="UP000236291">
    <property type="component" value="Unassembled WGS sequence"/>
</dbReference>
<evidence type="ECO:0000256" key="1">
    <source>
        <dbReference type="ARBA" id="ARBA00004123"/>
    </source>
</evidence>
<organism evidence="9 10">
    <name type="scientific">Trifolium pratense</name>
    <name type="common">Red clover</name>
    <dbReference type="NCBI Taxonomy" id="57577"/>
    <lineage>
        <taxon>Eukaryota</taxon>
        <taxon>Viridiplantae</taxon>
        <taxon>Streptophyta</taxon>
        <taxon>Embryophyta</taxon>
        <taxon>Tracheophyta</taxon>
        <taxon>Spermatophyta</taxon>
        <taxon>Magnoliopsida</taxon>
        <taxon>eudicotyledons</taxon>
        <taxon>Gunneridae</taxon>
        <taxon>Pentapetalae</taxon>
        <taxon>rosids</taxon>
        <taxon>fabids</taxon>
        <taxon>Fabales</taxon>
        <taxon>Fabaceae</taxon>
        <taxon>Papilionoideae</taxon>
        <taxon>50 kb inversion clade</taxon>
        <taxon>NPAAA clade</taxon>
        <taxon>Hologalegina</taxon>
        <taxon>IRL clade</taxon>
        <taxon>Trifolieae</taxon>
        <taxon>Trifolium</taxon>
    </lineage>
</organism>
<dbReference type="GO" id="GO:0005634">
    <property type="term" value="C:nucleus"/>
    <property type="evidence" value="ECO:0007669"/>
    <property type="project" value="UniProtKB-SubCell"/>
</dbReference>
<evidence type="ECO:0000256" key="3">
    <source>
        <dbReference type="ARBA" id="ARBA00023015"/>
    </source>
</evidence>
<accession>A0A2K3N6Z9</accession>
<comment type="caution">
    <text evidence="9">The sequence shown here is derived from an EMBL/GenBank/DDBJ whole genome shotgun (WGS) entry which is preliminary data.</text>
</comment>
<evidence type="ECO:0000256" key="5">
    <source>
        <dbReference type="ARBA" id="ARBA00023242"/>
    </source>
</evidence>
<dbReference type="InterPro" id="IPR019542">
    <property type="entry name" value="Enhancer_polycomb-like_N"/>
</dbReference>
<evidence type="ECO:0000259" key="8">
    <source>
        <dbReference type="Pfam" id="PF10513"/>
    </source>
</evidence>
<feature type="domain" description="Enhancer of polycomb-like N-terminal" evidence="8">
    <location>
        <begin position="507"/>
        <end position="590"/>
    </location>
</feature>
<evidence type="ECO:0000313" key="9">
    <source>
        <dbReference type="EMBL" id="PNX98796.1"/>
    </source>
</evidence>
<evidence type="ECO:0000313" key="10">
    <source>
        <dbReference type="Proteomes" id="UP000236291"/>
    </source>
</evidence>
<dbReference type="STRING" id="57577.A0A2K3N6Z9"/>
<comment type="subcellular location">
    <subcellularLocation>
        <location evidence="1 6">Nucleus</location>
    </subcellularLocation>
</comment>
<evidence type="ECO:0000256" key="2">
    <source>
        <dbReference type="ARBA" id="ARBA00008035"/>
    </source>
</evidence>
<reference evidence="9 10" key="2">
    <citation type="journal article" date="2017" name="Front. Plant Sci.">
        <title>Gene Classification and Mining of Molecular Markers Useful in Red Clover (Trifolium pratense) Breeding.</title>
        <authorList>
            <person name="Istvanek J."/>
            <person name="Dluhosova J."/>
            <person name="Dluhos P."/>
            <person name="Patkova L."/>
            <person name="Nedelnik J."/>
            <person name="Repkova J."/>
        </authorList>
    </citation>
    <scope>NUCLEOTIDE SEQUENCE [LARGE SCALE GENOMIC DNA]</scope>
    <source>
        <strain evidence="10">cv. Tatra</strain>
        <tissue evidence="9">Young leaves</tissue>
    </source>
</reference>
<dbReference type="GO" id="GO:0035267">
    <property type="term" value="C:NuA4 histone acetyltransferase complex"/>
    <property type="evidence" value="ECO:0007669"/>
    <property type="project" value="InterPro"/>
</dbReference>
<dbReference type="GO" id="GO:0006357">
    <property type="term" value="P:regulation of transcription by RNA polymerase II"/>
    <property type="evidence" value="ECO:0007669"/>
    <property type="project" value="InterPro"/>
</dbReference>
<dbReference type="PANTHER" id="PTHR14898">
    <property type="entry name" value="ENHANCER OF POLYCOMB"/>
    <property type="match status" value="1"/>
</dbReference>
<dbReference type="ExpressionAtlas" id="A0A2K3N6Z9">
    <property type="expression patterns" value="baseline"/>
</dbReference>
<keyword evidence="5 6" id="KW-0539">Nucleus</keyword>
<dbReference type="EMBL" id="ASHM01017051">
    <property type="protein sequence ID" value="PNX98796.1"/>
    <property type="molecule type" value="Genomic_DNA"/>
</dbReference>
<evidence type="ECO:0000256" key="4">
    <source>
        <dbReference type="ARBA" id="ARBA00023163"/>
    </source>
</evidence>
<protein>
    <recommendedName>
        <fullName evidence="6">Enhancer of polycomb-like protein</fullName>
    </recommendedName>
</protein>
<feature type="region of interest" description="Disordered" evidence="7">
    <location>
        <begin position="18"/>
        <end position="67"/>
    </location>
</feature>